<protein>
    <submittedName>
        <fullName evidence="5">MarR family winged helix-turn-helix transcriptional regulator</fullName>
    </submittedName>
</protein>
<keyword evidence="6" id="KW-1185">Reference proteome</keyword>
<accession>A0ABT4XTM0</accession>
<name>A0ABT4XTM0_9RHOB</name>
<dbReference type="SMART" id="SM00347">
    <property type="entry name" value="HTH_MARR"/>
    <property type="match status" value="1"/>
</dbReference>
<dbReference type="Pfam" id="PF01047">
    <property type="entry name" value="MarR"/>
    <property type="match status" value="1"/>
</dbReference>
<dbReference type="Gene3D" id="1.10.10.10">
    <property type="entry name" value="Winged helix-like DNA-binding domain superfamily/Winged helix DNA-binding domain"/>
    <property type="match status" value="1"/>
</dbReference>
<keyword evidence="2" id="KW-0238">DNA-binding</keyword>
<comment type="caution">
    <text evidence="5">The sequence shown here is derived from an EMBL/GenBank/DDBJ whole genome shotgun (WGS) entry which is preliminary data.</text>
</comment>
<evidence type="ECO:0000256" key="3">
    <source>
        <dbReference type="ARBA" id="ARBA00023163"/>
    </source>
</evidence>
<dbReference type="EMBL" id="JAQIOY010000003">
    <property type="protein sequence ID" value="MDA7425318.1"/>
    <property type="molecule type" value="Genomic_DNA"/>
</dbReference>
<feature type="domain" description="HTH marR-type" evidence="4">
    <location>
        <begin position="13"/>
        <end position="146"/>
    </location>
</feature>
<gene>
    <name evidence="5" type="ORF">PFY00_11310</name>
</gene>
<proteinExistence type="predicted"/>
<evidence type="ECO:0000256" key="2">
    <source>
        <dbReference type="ARBA" id="ARBA00023125"/>
    </source>
</evidence>
<dbReference type="PRINTS" id="PR00598">
    <property type="entry name" value="HTHMARR"/>
</dbReference>
<dbReference type="InterPro" id="IPR036388">
    <property type="entry name" value="WH-like_DNA-bd_sf"/>
</dbReference>
<dbReference type="RefSeq" id="WP_271432658.1">
    <property type="nucleotide sequence ID" value="NZ_JAQIOY010000003.1"/>
</dbReference>
<organism evidence="5 6">
    <name type="scientific">Thalassococcus lentus</name>
    <dbReference type="NCBI Taxonomy" id="1210524"/>
    <lineage>
        <taxon>Bacteria</taxon>
        <taxon>Pseudomonadati</taxon>
        <taxon>Pseudomonadota</taxon>
        <taxon>Alphaproteobacteria</taxon>
        <taxon>Rhodobacterales</taxon>
        <taxon>Roseobacteraceae</taxon>
        <taxon>Thalassococcus</taxon>
    </lineage>
</organism>
<evidence type="ECO:0000259" key="4">
    <source>
        <dbReference type="PROSITE" id="PS50995"/>
    </source>
</evidence>
<dbReference type="InterPro" id="IPR000835">
    <property type="entry name" value="HTH_MarR-typ"/>
</dbReference>
<dbReference type="InterPro" id="IPR036390">
    <property type="entry name" value="WH_DNA-bd_sf"/>
</dbReference>
<keyword evidence="3" id="KW-0804">Transcription</keyword>
<dbReference type="PANTHER" id="PTHR42756:SF1">
    <property type="entry name" value="TRANSCRIPTIONAL REPRESSOR OF EMRAB OPERON"/>
    <property type="match status" value="1"/>
</dbReference>
<dbReference type="Proteomes" id="UP001210720">
    <property type="component" value="Unassembled WGS sequence"/>
</dbReference>
<evidence type="ECO:0000256" key="1">
    <source>
        <dbReference type="ARBA" id="ARBA00023015"/>
    </source>
</evidence>
<evidence type="ECO:0000313" key="6">
    <source>
        <dbReference type="Proteomes" id="UP001210720"/>
    </source>
</evidence>
<dbReference type="PANTHER" id="PTHR42756">
    <property type="entry name" value="TRANSCRIPTIONAL REGULATOR, MARR"/>
    <property type="match status" value="1"/>
</dbReference>
<reference evidence="5 6" key="1">
    <citation type="submission" date="2023-01" db="EMBL/GenBank/DDBJ databases">
        <title>Thalassococcus onchidii sp. nov., isolated from a marine invertebrate from the South China Sea.</title>
        <authorList>
            <person name="Xu S."/>
            <person name="Liu Z."/>
            <person name="Xu Y."/>
        </authorList>
    </citation>
    <scope>NUCLEOTIDE SEQUENCE [LARGE SCALE GENOMIC DNA]</scope>
    <source>
        <strain evidence="5 6">KCTC 32084</strain>
    </source>
</reference>
<dbReference type="PROSITE" id="PS50995">
    <property type="entry name" value="HTH_MARR_2"/>
    <property type="match status" value="1"/>
</dbReference>
<evidence type="ECO:0000313" key="5">
    <source>
        <dbReference type="EMBL" id="MDA7425318.1"/>
    </source>
</evidence>
<sequence>MNKKSRPSFRSPASFVTFRLAKLQASLNAQATGLLKAKAGISLVEWRLIQTLRMQETASMTELAGLVQMDKGQFSRKIKAMVEKGLLRTATDKKDQRVQHLKLTAAAEQLSENMMPTMETRQDLLLAEISEADLATFYSVVDKLEKASKVRDIP</sequence>
<keyword evidence="1" id="KW-0805">Transcription regulation</keyword>
<dbReference type="SUPFAM" id="SSF46785">
    <property type="entry name" value="Winged helix' DNA-binding domain"/>
    <property type="match status" value="1"/>
</dbReference>